<evidence type="ECO:0000313" key="2">
    <source>
        <dbReference type="Proteomes" id="UP000271162"/>
    </source>
</evidence>
<protein>
    <submittedName>
        <fullName evidence="3">Trafficking protein particle complex subunit 9 (inferred by orthology to a human protein)</fullName>
    </submittedName>
</protein>
<dbReference type="AlphaFoldDB" id="A0A0N4YVV7"/>
<evidence type="ECO:0000313" key="1">
    <source>
        <dbReference type="EMBL" id="VDL85127.1"/>
    </source>
</evidence>
<dbReference type="Proteomes" id="UP000271162">
    <property type="component" value="Unassembled WGS sequence"/>
</dbReference>
<dbReference type="WBParaSite" id="NBR_0002137901-mRNA-1">
    <property type="protein sequence ID" value="NBR_0002137901-mRNA-1"/>
    <property type="gene ID" value="NBR_0002137901"/>
</dbReference>
<reference evidence="1 2" key="2">
    <citation type="submission" date="2018-11" db="EMBL/GenBank/DDBJ databases">
        <authorList>
            <consortium name="Pathogen Informatics"/>
        </authorList>
    </citation>
    <scope>NUCLEOTIDE SEQUENCE [LARGE SCALE GENOMIC DNA]</scope>
</reference>
<dbReference type="PANTHER" id="PTHR21512:SF5">
    <property type="entry name" value="TRAFFICKING PROTEIN PARTICLE COMPLEX SUBUNIT 9"/>
    <property type="match status" value="1"/>
</dbReference>
<dbReference type="STRING" id="27835.A0A0N4YVV7"/>
<dbReference type="GO" id="GO:0005802">
    <property type="term" value="C:trans-Golgi network"/>
    <property type="evidence" value="ECO:0007669"/>
    <property type="project" value="TreeGrafter"/>
</dbReference>
<gene>
    <name evidence="1" type="ORF">NBR_LOCUS21381</name>
</gene>
<proteinExistence type="predicted"/>
<organism evidence="3">
    <name type="scientific">Nippostrongylus brasiliensis</name>
    <name type="common">Rat hookworm</name>
    <dbReference type="NCBI Taxonomy" id="27835"/>
    <lineage>
        <taxon>Eukaryota</taxon>
        <taxon>Metazoa</taxon>
        <taxon>Ecdysozoa</taxon>
        <taxon>Nematoda</taxon>
        <taxon>Chromadorea</taxon>
        <taxon>Rhabditida</taxon>
        <taxon>Rhabditina</taxon>
        <taxon>Rhabditomorpha</taxon>
        <taxon>Strongyloidea</taxon>
        <taxon>Heligmosomidae</taxon>
        <taxon>Nippostrongylus</taxon>
    </lineage>
</organism>
<sequence length="202" mass="23537">MFRTKEKIEPLAILEKFEQALELYSKFSFAAMIEYDCMMKAVSLHRYQRQYVKMETFHRDHIGKYLDDSFTRFDNHTKAMICSNSTALYKEVGFRRKCSFYARLGVLFRLQIADGEQRTPQDYRAVYPILYRTLPGYGIKENVREVSQDGLKGPIQLQIKALHEVYTAASRAELTDAAIRHLCHLIQSLVFSPSRLKGFQSS</sequence>
<accession>A0A0N4YVV7</accession>
<dbReference type="PANTHER" id="PTHR21512">
    <property type="entry name" value="TRAFFICKING PROTEIN PARTICLE COMPLEX SUBUNIT 9"/>
    <property type="match status" value="1"/>
</dbReference>
<keyword evidence="2" id="KW-1185">Reference proteome</keyword>
<dbReference type="EMBL" id="UYSL01026269">
    <property type="protein sequence ID" value="VDL85127.1"/>
    <property type="molecule type" value="Genomic_DNA"/>
</dbReference>
<reference evidence="3" key="1">
    <citation type="submission" date="2017-02" db="UniProtKB">
        <authorList>
            <consortium name="WormBaseParasite"/>
        </authorList>
    </citation>
    <scope>IDENTIFICATION</scope>
</reference>
<dbReference type="OMA" id="CSINYME"/>
<dbReference type="InterPro" id="IPR013935">
    <property type="entry name" value="Trs120_TRAPPC9"/>
</dbReference>
<evidence type="ECO:0000313" key="3">
    <source>
        <dbReference type="WBParaSite" id="NBR_0002137901-mRNA-1"/>
    </source>
</evidence>
<name>A0A0N4YVV7_NIPBR</name>